<name>A0AAW3SU60_9GAMM</name>
<proteinExistence type="predicted"/>
<evidence type="ECO:0000256" key="1">
    <source>
        <dbReference type="SAM" id="MobiDB-lite"/>
    </source>
</evidence>
<sequence>MKSRAVKSRKVKKPEAQNGPHGINIVWGEWLFEGPDKNKRTLTLN</sequence>
<dbReference type="EMBL" id="JACERJ010000004">
    <property type="protein sequence ID" value="MBA5204085.1"/>
    <property type="molecule type" value="Genomic_DNA"/>
</dbReference>
<accession>A0AAW3SU60</accession>
<gene>
    <name evidence="2" type="ORF">H2Y57_10385</name>
</gene>
<feature type="compositionally biased region" description="Basic residues" evidence="1">
    <location>
        <begin position="1"/>
        <end position="12"/>
    </location>
</feature>
<comment type="caution">
    <text evidence="2">The sequence shown here is derived from an EMBL/GenBank/DDBJ whole genome shotgun (WGS) entry which is preliminary data.</text>
</comment>
<organism evidence="2 3">
    <name type="scientific">Pectobacterium aroidearum</name>
    <dbReference type="NCBI Taxonomy" id="1201031"/>
    <lineage>
        <taxon>Bacteria</taxon>
        <taxon>Pseudomonadati</taxon>
        <taxon>Pseudomonadota</taxon>
        <taxon>Gammaproteobacteria</taxon>
        <taxon>Enterobacterales</taxon>
        <taxon>Pectobacteriaceae</taxon>
        <taxon>Pectobacterium</taxon>
    </lineage>
</organism>
<protein>
    <submittedName>
        <fullName evidence="2">Uncharacterized protein</fullName>
    </submittedName>
</protein>
<reference evidence="2 3" key="1">
    <citation type="submission" date="2020-07" db="EMBL/GenBank/DDBJ databases">
        <title>Characterization of Pectobacterium aroidearum strains causing soft rot on Amorphophallus konjac.</title>
        <authorList>
            <person name="Xie H."/>
        </authorList>
    </citation>
    <scope>NUCLEOTIDE SEQUENCE [LARGE SCALE GENOMIC DNA]</scope>
    <source>
        <strain evidence="2 3">MY7</strain>
    </source>
</reference>
<feature type="region of interest" description="Disordered" evidence="1">
    <location>
        <begin position="1"/>
        <end position="22"/>
    </location>
</feature>
<dbReference type="RefSeq" id="WP_181845162.1">
    <property type="nucleotide sequence ID" value="NZ_JACERJ010000004.1"/>
</dbReference>
<dbReference type="Proteomes" id="UP000557749">
    <property type="component" value="Unassembled WGS sequence"/>
</dbReference>
<evidence type="ECO:0000313" key="3">
    <source>
        <dbReference type="Proteomes" id="UP000557749"/>
    </source>
</evidence>
<evidence type="ECO:0000313" key="2">
    <source>
        <dbReference type="EMBL" id="MBA5204085.1"/>
    </source>
</evidence>
<dbReference type="AlphaFoldDB" id="A0AAW3SU60"/>